<sequence length="427" mass="43968">MRRFASLSLLLAACSTAAQSSGPGVGGGTDTADTSPGSSTLDEPPGGTASGTDTPTTGAGTTESDTFAPTTSGTSSGSEEDYDAPGAAPVGNATFSVVAGDRTLLVEAWYPADASAQAAADAGHPIAEFVPEGPNRDAIVGMLAKLSEHGQVGVREQTRSARDAASAGTGPYPLVMFSHCHGCVRFSMFTIAEHLASHGFVVVAPDHAGNTLFDESQPELGEAFLQVRVADQSAVLDAVLDAGNSAVPEAIRGAIDATRVGAMGHSFGAATAGRLAQEDDRIVAAMPIAAPVQNPLFPGSKLAEIVEPELFVLAVEDNSIQKIGNNLIESNFDAAATPAYLVRMKDTGHWGPTDICGLVEQFDAGCGPGARQSDGTEFVYLEPLQARAIVAAYAVAFFDHHLRGNVSALDYLQTATPPEVVEVETRL</sequence>
<feature type="region of interest" description="Disordered" evidence="4">
    <location>
        <begin position="18"/>
        <end position="87"/>
    </location>
</feature>
<dbReference type="Pfam" id="PF01738">
    <property type="entry name" value="DLH"/>
    <property type="match status" value="1"/>
</dbReference>
<evidence type="ECO:0000256" key="3">
    <source>
        <dbReference type="ARBA" id="ARBA00023098"/>
    </source>
</evidence>
<accession>A0ABY7HFQ9</accession>
<keyword evidence="3" id="KW-0443">Lipid metabolism</keyword>
<dbReference type="EMBL" id="CP114040">
    <property type="protein sequence ID" value="WAS98121.1"/>
    <property type="molecule type" value="Genomic_DNA"/>
</dbReference>
<feature type="signal peptide" evidence="5">
    <location>
        <begin position="1"/>
        <end position="20"/>
    </location>
</feature>
<evidence type="ECO:0000259" key="6">
    <source>
        <dbReference type="Pfam" id="PF01738"/>
    </source>
</evidence>
<dbReference type="PANTHER" id="PTHR10272">
    <property type="entry name" value="PLATELET-ACTIVATING FACTOR ACETYLHYDROLASE"/>
    <property type="match status" value="1"/>
</dbReference>
<dbReference type="Proteomes" id="UP001164459">
    <property type="component" value="Chromosome"/>
</dbReference>
<proteinExistence type="predicted"/>
<keyword evidence="2" id="KW-0442">Lipid degradation</keyword>
<gene>
    <name evidence="7" type="ORF">O0S08_18435</name>
</gene>
<evidence type="ECO:0000256" key="4">
    <source>
        <dbReference type="SAM" id="MobiDB-lite"/>
    </source>
</evidence>
<dbReference type="InterPro" id="IPR029058">
    <property type="entry name" value="AB_hydrolase_fold"/>
</dbReference>
<dbReference type="InterPro" id="IPR002925">
    <property type="entry name" value="Dienelactn_hydro"/>
</dbReference>
<keyword evidence="1 7" id="KW-0378">Hydrolase</keyword>
<dbReference type="GO" id="GO:0016787">
    <property type="term" value="F:hydrolase activity"/>
    <property type="evidence" value="ECO:0007669"/>
    <property type="project" value="UniProtKB-KW"/>
</dbReference>
<organism evidence="7 8">
    <name type="scientific">Nannocystis punicea</name>
    <dbReference type="NCBI Taxonomy" id="2995304"/>
    <lineage>
        <taxon>Bacteria</taxon>
        <taxon>Pseudomonadati</taxon>
        <taxon>Myxococcota</taxon>
        <taxon>Polyangia</taxon>
        <taxon>Nannocystales</taxon>
        <taxon>Nannocystaceae</taxon>
        <taxon>Nannocystis</taxon>
    </lineage>
</organism>
<protein>
    <submittedName>
        <fullName evidence="7">Dienelactone hydrolase family protein</fullName>
    </submittedName>
</protein>
<feature type="chain" id="PRO_5046762128" evidence="5">
    <location>
        <begin position="21"/>
        <end position="427"/>
    </location>
</feature>
<reference evidence="7" key="1">
    <citation type="submission" date="2022-11" db="EMBL/GenBank/DDBJ databases">
        <title>Minimal conservation of predation-associated metabolite biosynthetic gene clusters underscores biosynthetic potential of Myxococcota including descriptions for ten novel species: Archangium lansinium sp. nov., Myxococcus landrumus sp. nov., Nannocystis bai.</title>
        <authorList>
            <person name="Ahearne A."/>
            <person name="Stevens C."/>
            <person name="Dowd S."/>
        </authorList>
    </citation>
    <scope>NUCLEOTIDE SEQUENCE</scope>
    <source>
        <strain evidence="7">Fl3</strain>
    </source>
</reference>
<feature type="compositionally biased region" description="Polar residues" evidence="4">
    <location>
        <begin position="31"/>
        <end position="41"/>
    </location>
</feature>
<dbReference type="RefSeq" id="WP_269040487.1">
    <property type="nucleotide sequence ID" value="NZ_CP114040.1"/>
</dbReference>
<name>A0ABY7HFQ9_9BACT</name>
<evidence type="ECO:0000256" key="5">
    <source>
        <dbReference type="SAM" id="SignalP"/>
    </source>
</evidence>
<evidence type="ECO:0000313" key="7">
    <source>
        <dbReference type="EMBL" id="WAS98121.1"/>
    </source>
</evidence>
<keyword evidence="5" id="KW-0732">Signal</keyword>
<feature type="compositionally biased region" description="Low complexity" evidence="4">
    <location>
        <begin position="45"/>
        <end position="77"/>
    </location>
</feature>
<dbReference type="PANTHER" id="PTHR10272:SF0">
    <property type="entry name" value="PLATELET-ACTIVATING FACTOR ACETYLHYDROLASE"/>
    <property type="match status" value="1"/>
</dbReference>
<dbReference type="Gene3D" id="3.40.50.1820">
    <property type="entry name" value="alpha/beta hydrolase"/>
    <property type="match status" value="1"/>
</dbReference>
<feature type="domain" description="Dienelactone hydrolase" evidence="6">
    <location>
        <begin position="174"/>
        <end position="349"/>
    </location>
</feature>
<evidence type="ECO:0000256" key="2">
    <source>
        <dbReference type="ARBA" id="ARBA00022963"/>
    </source>
</evidence>
<evidence type="ECO:0000256" key="1">
    <source>
        <dbReference type="ARBA" id="ARBA00022801"/>
    </source>
</evidence>
<dbReference type="SUPFAM" id="SSF53474">
    <property type="entry name" value="alpha/beta-Hydrolases"/>
    <property type="match status" value="1"/>
</dbReference>
<evidence type="ECO:0000313" key="8">
    <source>
        <dbReference type="Proteomes" id="UP001164459"/>
    </source>
</evidence>
<keyword evidence="8" id="KW-1185">Reference proteome</keyword>